<proteinExistence type="predicted"/>
<gene>
    <name evidence="4" type="primary">LOC115475169</name>
</gene>
<dbReference type="KEGG" id="muo:115475169"/>
<feature type="region of interest" description="Disordered" evidence="1">
    <location>
        <begin position="155"/>
        <end position="182"/>
    </location>
</feature>
<keyword evidence="2" id="KW-1133">Transmembrane helix</keyword>
<keyword evidence="2" id="KW-0812">Transmembrane</keyword>
<feature type="compositionally biased region" description="Polar residues" evidence="1">
    <location>
        <begin position="266"/>
        <end position="275"/>
    </location>
</feature>
<evidence type="ECO:0000313" key="3">
    <source>
        <dbReference type="Proteomes" id="UP000515156"/>
    </source>
</evidence>
<organism evidence="3 4">
    <name type="scientific">Microcaecilia unicolor</name>
    <dbReference type="NCBI Taxonomy" id="1415580"/>
    <lineage>
        <taxon>Eukaryota</taxon>
        <taxon>Metazoa</taxon>
        <taxon>Chordata</taxon>
        <taxon>Craniata</taxon>
        <taxon>Vertebrata</taxon>
        <taxon>Euteleostomi</taxon>
        <taxon>Amphibia</taxon>
        <taxon>Gymnophiona</taxon>
        <taxon>Siphonopidae</taxon>
        <taxon>Microcaecilia</taxon>
    </lineage>
</organism>
<keyword evidence="3" id="KW-1185">Reference proteome</keyword>
<feature type="compositionally biased region" description="Basic and acidic residues" evidence="1">
    <location>
        <begin position="173"/>
        <end position="182"/>
    </location>
</feature>
<dbReference type="GeneID" id="115475169"/>
<dbReference type="Proteomes" id="UP000515156">
    <property type="component" value="Chromosome 7"/>
</dbReference>
<dbReference type="RefSeq" id="XP_030066786.1">
    <property type="nucleotide sequence ID" value="XM_030210926.1"/>
</dbReference>
<evidence type="ECO:0000256" key="2">
    <source>
        <dbReference type="SAM" id="Phobius"/>
    </source>
</evidence>
<protein>
    <submittedName>
        <fullName evidence="4">Uncharacterized protein LOC115475169</fullName>
    </submittedName>
</protein>
<sequence length="275" mass="31244">MSSCTEIYDLANCTSDTDFASCVGDTAYFCPKGIECSCKDGKPFCKCPYYRGQWGTYWYIGSKCDQLWNTLDLIVMVTLPGVALAFVVAVIAQAIHYCKSKKSNKKVKRDKSNRNQRTINAYNSALGYSQHNNLAYIPEDSGVLQNVLRPQQRTDDWSRPILPLQRPLPQNPETERHQSPHYPDHLKGFNHLVPQLKTVPPRKPNAAFSPYVQDSRSPATPDEDYEEETPIPKFGLFPRVDYRQSINQSAGPTESQWSAKPYGIERSQQPYPYGH</sequence>
<dbReference type="InParanoid" id="A0A6P7YPY9"/>
<feature type="region of interest" description="Disordered" evidence="1">
    <location>
        <begin position="197"/>
        <end position="275"/>
    </location>
</feature>
<feature type="compositionally biased region" description="Low complexity" evidence="1">
    <location>
        <begin position="159"/>
        <end position="172"/>
    </location>
</feature>
<dbReference type="OrthoDB" id="9632766at2759"/>
<feature type="compositionally biased region" description="Polar residues" evidence="1">
    <location>
        <begin position="244"/>
        <end position="258"/>
    </location>
</feature>
<accession>A0A6P7YPY9</accession>
<evidence type="ECO:0000313" key="4">
    <source>
        <dbReference type="RefSeq" id="XP_030066786.1"/>
    </source>
</evidence>
<evidence type="ECO:0000256" key="1">
    <source>
        <dbReference type="SAM" id="MobiDB-lite"/>
    </source>
</evidence>
<reference evidence="4" key="1">
    <citation type="submission" date="2025-08" db="UniProtKB">
        <authorList>
            <consortium name="RefSeq"/>
        </authorList>
    </citation>
    <scope>IDENTIFICATION</scope>
</reference>
<keyword evidence="2" id="KW-0472">Membrane</keyword>
<dbReference type="AlphaFoldDB" id="A0A6P7YPY9"/>
<feature type="transmembrane region" description="Helical" evidence="2">
    <location>
        <begin position="73"/>
        <end position="98"/>
    </location>
</feature>
<name>A0A6P7YPY9_9AMPH</name>